<evidence type="ECO:0000256" key="2">
    <source>
        <dbReference type="ARBA" id="ARBA00022676"/>
    </source>
</evidence>
<dbReference type="Pfam" id="PF00201">
    <property type="entry name" value="UDPGT"/>
    <property type="match status" value="1"/>
</dbReference>
<comment type="similarity">
    <text evidence="1 5">Belongs to the UDP-glycosyltransferase family.</text>
</comment>
<comment type="function">
    <text evidence="4">May glycosylate diterpenes or flavonols in leaves.</text>
</comment>
<dbReference type="SUPFAM" id="SSF53756">
    <property type="entry name" value="UDP-Glycosyltransferase/glycogen phosphorylase"/>
    <property type="match status" value="1"/>
</dbReference>
<reference evidence="9" key="2">
    <citation type="submission" date="2017-02" db="EMBL/GenBank/DDBJ databases">
        <title>Sunflower complete genome.</title>
        <authorList>
            <person name="Langlade N."/>
            <person name="Munos S."/>
        </authorList>
    </citation>
    <scope>NUCLEOTIDE SEQUENCE [LARGE SCALE GENOMIC DNA]</scope>
    <source>
        <tissue evidence="9">Leaves</tissue>
    </source>
</reference>
<evidence type="ECO:0000313" key="8">
    <source>
        <dbReference type="EMBL" id="KAF5798742.1"/>
    </source>
</evidence>
<organism evidence="9 10">
    <name type="scientific">Helianthus annuus</name>
    <name type="common">Common sunflower</name>
    <dbReference type="NCBI Taxonomy" id="4232"/>
    <lineage>
        <taxon>Eukaryota</taxon>
        <taxon>Viridiplantae</taxon>
        <taxon>Streptophyta</taxon>
        <taxon>Embryophyta</taxon>
        <taxon>Tracheophyta</taxon>
        <taxon>Spermatophyta</taxon>
        <taxon>Magnoliopsida</taxon>
        <taxon>eudicotyledons</taxon>
        <taxon>Gunneridae</taxon>
        <taxon>Pentapetalae</taxon>
        <taxon>asterids</taxon>
        <taxon>campanulids</taxon>
        <taxon>Asterales</taxon>
        <taxon>Asteraceae</taxon>
        <taxon>Asteroideae</taxon>
        <taxon>Heliantheae alliance</taxon>
        <taxon>Heliantheae</taxon>
        <taxon>Helianthus</taxon>
    </lineage>
</organism>
<evidence type="ECO:0000256" key="5">
    <source>
        <dbReference type="RuleBase" id="RU003718"/>
    </source>
</evidence>
<dbReference type="InParanoid" id="A0A251UAU8"/>
<dbReference type="PANTHER" id="PTHR48046:SF1">
    <property type="entry name" value="GLYCOSYLTRANSFERASE-RELATED"/>
    <property type="match status" value="1"/>
</dbReference>
<dbReference type="InterPro" id="IPR035595">
    <property type="entry name" value="UDP_glycos_trans_CS"/>
</dbReference>
<evidence type="ECO:0000256" key="1">
    <source>
        <dbReference type="ARBA" id="ARBA00009995"/>
    </source>
</evidence>
<keyword evidence="7" id="KW-0812">Transmembrane</keyword>
<keyword evidence="10" id="KW-1185">Reference proteome</keyword>
<keyword evidence="7" id="KW-1133">Transmembrane helix</keyword>
<evidence type="ECO:0000313" key="10">
    <source>
        <dbReference type="Proteomes" id="UP000215914"/>
    </source>
</evidence>
<protein>
    <recommendedName>
        <fullName evidence="6">Glycosyltransferase</fullName>
        <ecNumber evidence="6">2.4.1.-</ecNumber>
    </recommendedName>
</protein>
<name>A0A251UAU8_HELAN</name>
<accession>A0A251UAU8</accession>
<dbReference type="EMBL" id="MNCJ02000322">
    <property type="protein sequence ID" value="KAF5798742.1"/>
    <property type="molecule type" value="Genomic_DNA"/>
</dbReference>
<dbReference type="FunCoup" id="A0A251UAU8">
    <property type="interactions" value="532"/>
</dbReference>
<evidence type="ECO:0000256" key="4">
    <source>
        <dbReference type="ARBA" id="ARBA00053747"/>
    </source>
</evidence>
<dbReference type="EC" id="2.4.1.-" evidence="6"/>
<proteinExistence type="inferred from homology"/>
<dbReference type="OMA" id="MDDEEGH"/>
<dbReference type="InterPro" id="IPR002213">
    <property type="entry name" value="UDP_glucos_trans"/>
</dbReference>
<sequence length="499" mass="55202">MAQNKLHVAIISSPGMGHLVPVLLLANRLATHHHLHITILAVTTQTSPVESQLLNGSAHINLIKIPSPDISSLIHPDDAVVTRLAVIMREARNGIWSAISGMTCRPHVLVADLFSSESLPIADEFHMRKYVYVPCLARFLALTTYLHVLDKEVRGQYVDQMEPLRIPGCVPVQGQEVPDPMLDRDNRQYNEYVRMGINFTTLSNGILVNTWRDLDSASLDALKYNEILKSVVKVPVYDIGPLTRVVDPTGSEGNNVIEWLDMQPVESVIFVSFGSGGTLSAEQIAELAWGLELSQQKFVWVLRPPAGNTKDGAFFTSGSSVPCGPLDFLPEGFMNRTGTRGLITPLWAPQASILNHESVGGFLTHCGLNSIYEGILAGVPMIAWPLYAEQRLNATLLTDELQVAVRPTVLPAEEEVGREEIQKMVRSLMEGEEGKTMREKVKLLKESANHALMVHPINQCVSLSLVAKIITRIITYRSILIIIMLSCHKFGVLIIFIYQ</sequence>
<dbReference type="FunFam" id="3.40.50.2000:FF:000056">
    <property type="entry name" value="Glycosyltransferase"/>
    <property type="match status" value="1"/>
</dbReference>
<dbReference type="EMBL" id="CM007896">
    <property type="protein sequence ID" value="OTG20480.1"/>
    <property type="molecule type" value="Genomic_DNA"/>
</dbReference>
<evidence type="ECO:0000256" key="3">
    <source>
        <dbReference type="ARBA" id="ARBA00022679"/>
    </source>
</evidence>
<evidence type="ECO:0000256" key="7">
    <source>
        <dbReference type="SAM" id="Phobius"/>
    </source>
</evidence>
<keyword evidence="3 5" id="KW-0808">Transferase</keyword>
<dbReference type="GO" id="GO:0008194">
    <property type="term" value="F:UDP-glycosyltransferase activity"/>
    <property type="evidence" value="ECO:0007669"/>
    <property type="project" value="InterPro"/>
</dbReference>
<dbReference type="CDD" id="cd03784">
    <property type="entry name" value="GT1_Gtf-like"/>
    <property type="match status" value="1"/>
</dbReference>
<keyword evidence="7" id="KW-0472">Membrane</keyword>
<gene>
    <name evidence="9" type="primary">UFOG5</name>
    <name evidence="9" type="ORF">HannXRQ_Chr07g0193601</name>
    <name evidence="8" type="ORF">HanXRQr2_Chr07g0296501</name>
</gene>
<dbReference type="Gramene" id="mRNA:HanXRQr2_Chr07g0296501">
    <property type="protein sequence ID" value="CDS:HanXRQr2_Chr07g0296501.1"/>
    <property type="gene ID" value="HanXRQr2_Chr07g0296501"/>
</dbReference>
<dbReference type="AlphaFoldDB" id="A0A251UAU8"/>
<reference evidence="8" key="3">
    <citation type="submission" date="2020-06" db="EMBL/GenBank/DDBJ databases">
        <title>Helianthus annuus Genome sequencing and assembly Release 2.</title>
        <authorList>
            <person name="Gouzy J."/>
            <person name="Langlade N."/>
            <person name="Munos S."/>
        </authorList>
    </citation>
    <scope>NUCLEOTIDE SEQUENCE</scope>
    <source>
        <tissue evidence="8">Leaves</tissue>
    </source>
</reference>
<dbReference type="Gene3D" id="3.40.50.2000">
    <property type="entry name" value="Glycogen Phosphorylase B"/>
    <property type="match status" value="2"/>
</dbReference>
<dbReference type="PANTHER" id="PTHR48046">
    <property type="entry name" value="UDP-GLYCOSYLTRANSFERASE 72E1"/>
    <property type="match status" value="1"/>
</dbReference>
<keyword evidence="2 5" id="KW-0328">Glycosyltransferase</keyword>
<dbReference type="PROSITE" id="PS00375">
    <property type="entry name" value="UDPGT"/>
    <property type="match status" value="1"/>
</dbReference>
<reference evidence="8" key="1">
    <citation type="journal article" date="2017" name="Nature">
        <title>The sunflower genome provides insights into oil metabolism, flowering and Asterid evolution.</title>
        <authorList>
            <person name="Badouin H."/>
            <person name="Gouzy J."/>
            <person name="Grassa C.J."/>
            <person name="Murat F."/>
            <person name="Staton S.E."/>
            <person name="Cottret L."/>
            <person name="Lelandais-Briere C."/>
            <person name="Owens G.L."/>
            <person name="Carrere S."/>
            <person name="Mayjonade B."/>
            <person name="Legrand L."/>
            <person name="Gill N."/>
            <person name="Kane N.C."/>
            <person name="Bowers J.E."/>
            <person name="Hubner S."/>
            <person name="Bellec A."/>
            <person name="Berard A."/>
            <person name="Berges H."/>
            <person name="Blanchet N."/>
            <person name="Boniface M.C."/>
            <person name="Brunel D."/>
            <person name="Catrice O."/>
            <person name="Chaidir N."/>
            <person name="Claudel C."/>
            <person name="Donnadieu C."/>
            <person name="Faraut T."/>
            <person name="Fievet G."/>
            <person name="Helmstetter N."/>
            <person name="King M."/>
            <person name="Knapp S.J."/>
            <person name="Lai Z."/>
            <person name="Le Paslier M.C."/>
            <person name="Lippi Y."/>
            <person name="Lorenzon L."/>
            <person name="Mandel J.R."/>
            <person name="Marage G."/>
            <person name="Marchand G."/>
            <person name="Marquand E."/>
            <person name="Bret-Mestries E."/>
            <person name="Morien E."/>
            <person name="Nambeesan S."/>
            <person name="Nguyen T."/>
            <person name="Pegot-Espagnet P."/>
            <person name="Pouilly N."/>
            <person name="Raftis F."/>
            <person name="Sallet E."/>
            <person name="Schiex T."/>
            <person name="Thomas J."/>
            <person name="Vandecasteele C."/>
            <person name="Vares D."/>
            <person name="Vear F."/>
            <person name="Vautrin S."/>
            <person name="Crespi M."/>
            <person name="Mangin B."/>
            <person name="Burke J.M."/>
            <person name="Salse J."/>
            <person name="Munos S."/>
            <person name="Vincourt P."/>
            <person name="Rieseberg L.H."/>
            <person name="Langlade N.B."/>
        </authorList>
    </citation>
    <scope>NUCLEOTIDE SEQUENCE</scope>
    <source>
        <tissue evidence="8">Leaves</tissue>
    </source>
</reference>
<evidence type="ECO:0000313" key="9">
    <source>
        <dbReference type="EMBL" id="OTG20480.1"/>
    </source>
</evidence>
<feature type="transmembrane region" description="Helical" evidence="7">
    <location>
        <begin position="478"/>
        <end position="498"/>
    </location>
</feature>
<dbReference type="Proteomes" id="UP000215914">
    <property type="component" value="Chromosome 7"/>
</dbReference>
<evidence type="ECO:0000256" key="6">
    <source>
        <dbReference type="RuleBase" id="RU362057"/>
    </source>
</evidence>